<dbReference type="Gene3D" id="2.60.120.10">
    <property type="entry name" value="Jelly Rolls"/>
    <property type="match status" value="1"/>
</dbReference>
<keyword evidence="1" id="KW-0805">Transcription regulation</keyword>
<dbReference type="InterPro" id="IPR020449">
    <property type="entry name" value="Tscrpt_reg_AraC-type_HTH"/>
</dbReference>
<dbReference type="PRINTS" id="PR00032">
    <property type="entry name" value="HTHARAC"/>
</dbReference>
<evidence type="ECO:0000313" key="5">
    <source>
        <dbReference type="EMBL" id="MCF7569592.1"/>
    </source>
</evidence>
<name>A0AAE3ERT1_9FLAO</name>
<gene>
    <name evidence="5" type="ORF">L3X37_14680</name>
</gene>
<sequence>MEIFYEKIPFPINSSLRARNIKIQHFTIPLHQHEELEIVYVLKSFGKKYIGDSIKPFKKGDLVLVGSRLPHTWKNDEIFYNNKNYTTQVIVIQFPTNIIDYFSNYHPELFHISKMLNSSTRGISFGNKVADKNHSLLISLCNSSGFDKIMKFTQLLHNLSVSEDFEFLASLTFKNLENNSFKRITQTLDFISHNFKKQIYLDDLASNFNMSKSAFCNYFKRKTGNTVISYINELRISFACKLLIESDKNIIEIAYDSGFNNISNFNRAFRVIIGKTPREYRALWSKSN</sequence>
<dbReference type="SUPFAM" id="SSF51182">
    <property type="entry name" value="RmlC-like cupins"/>
    <property type="match status" value="1"/>
</dbReference>
<dbReference type="InterPro" id="IPR018060">
    <property type="entry name" value="HTH_AraC"/>
</dbReference>
<dbReference type="GO" id="GO:0003700">
    <property type="term" value="F:DNA-binding transcription factor activity"/>
    <property type="evidence" value="ECO:0007669"/>
    <property type="project" value="InterPro"/>
</dbReference>
<dbReference type="RefSeq" id="WP_237240920.1">
    <property type="nucleotide sequence ID" value="NZ_JAKKDU010000023.1"/>
</dbReference>
<dbReference type="PANTHER" id="PTHR43280:SF34">
    <property type="entry name" value="ARAC-FAMILY TRANSCRIPTIONAL REGULATOR"/>
    <property type="match status" value="1"/>
</dbReference>
<dbReference type="Pfam" id="PF12833">
    <property type="entry name" value="HTH_18"/>
    <property type="match status" value="1"/>
</dbReference>
<dbReference type="InterPro" id="IPR014710">
    <property type="entry name" value="RmlC-like_jellyroll"/>
</dbReference>
<dbReference type="SUPFAM" id="SSF46689">
    <property type="entry name" value="Homeodomain-like"/>
    <property type="match status" value="2"/>
</dbReference>
<dbReference type="Proteomes" id="UP001199795">
    <property type="component" value="Unassembled WGS sequence"/>
</dbReference>
<protein>
    <submittedName>
        <fullName evidence="5">AraC family transcriptional regulator</fullName>
    </submittedName>
</protein>
<dbReference type="GO" id="GO:0043565">
    <property type="term" value="F:sequence-specific DNA binding"/>
    <property type="evidence" value="ECO:0007669"/>
    <property type="project" value="InterPro"/>
</dbReference>
<dbReference type="PROSITE" id="PS01124">
    <property type="entry name" value="HTH_ARAC_FAMILY_2"/>
    <property type="match status" value="1"/>
</dbReference>
<evidence type="ECO:0000259" key="4">
    <source>
        <dbReference type="PROSITE" id="PS01124"/>
    </source>
</evidence>
<evidence type="ECO:0000313" key="6">
    <source>
        <dbReference type="Proteomes" id="UP001199795"/>
    </source>
</evidence>
<dbReference type="InterPro" id="IPR009057">
    <property type="entry name" value="Homeodomain-like_sf"/>
</dbReference>
<keyword evidence="6" id="KW-1185">Reference proteome</keyword>
<keyword evidence="2" id="KW-0238">DNA-binding</keyword>
<evidence type="ECO:0000256" key="1">
    <source>
        <dbReference type="ARBA" id="ARBA00023015"/>
    </source>
</evidence>
<proteinExistence type="predicted"/>
<dbReference type="Gene3D" id="1.10.10.60">
    <property type="entry name" value="Homeodomain-like"/>
    <property type="match status" value="2"/>
</dbReference>
<dbReference type="PANTHER" id="PTHR43280">
    <property type="entry name" value="ARAC-FAMILY TRANSCRIPTIONAL REGULATOR"/>
    <property type="match status" value="1"/>
</dbReference>
<accession>A0AAE3ERT1</accession>
<evidence type="ECO:0000256" key="2">
    <source>
        <dbReference type="ARBA" id="ARBA00023125"/>
    </source>
</evidence>
<reference evidence="5" key="1">
    <citation type="submission" date="2022-01" db="EMBL/GenBank/DDBJ databases">
        <title>Draft genome sequence of Sabulilitoribacter arenilitoris KCTC 52401.</title>
        <authorList>
            <person name="Oh J.-S."/>
        </authorList>
    </citation>
    <scope>NUCLEOTIDE SEQUENCE</scope>
    <source>
        <strain evidence="5">HMF6543</strain>
    </source>
</reference>
<feature type="domain" description="HTH araC/xylS-type" evidence="4">
    <location>
        <begin position="185"/>
        <end position="283"/>
    </location>
</feature>
<dbReference type="SMART" id="SM00342">
    <property type="entry name" value="HTH_ARAC"/>
    <property type="match status" value="1"/>
</dbReference>
<dbReference type="InterPro" id="IPR011051">
    <property type="entry name" value="RmlC_Cupin_sf"/>
</dbReference>
<evidence type="ECO:0000256" key="3">
    <source>
        <dbReference type="ARBA" id="ARBA00023163"/>
    </source>
</evidence>
<dbReference type="EMBL" id="JAKKDU010000023">
    <property type="protein sequence ID" value="MCF7569592.1"/>
    <property type="molecule type" value="Genomic_DNA"/>
</dbReference>
<comment type="caution">
    <text evidence="5">The sequence shown here is derived from an EMBL/GenBank/DDBJ whole genome shotgun (WGS) entry which is preliminary data.</text>
</comment>
<keyword evidence="3" id="KW-0804">Transcription</keyword>
<dbReference type="AlphaFoldDB" id="A0AAE3ERT1"/>
<organism evidence="5 6">
    <name type="scientific">Wocania arenilitoris</name>
    <dbReference type="NCBI Taxonomy" id="2044858"/>
    <lineage>
        <taxon>Bacteria</taxon>
        <taxon>Pseudomonadati</taxon>
        <taxon>Bacteroidota</taxon>
        <taxon>Flavobacteriia</taxon>
        <taxon>Flavobacteriales</taxon>
        <taxon>Flavobacteriaceae</taxon>
        <taxon>Wocania</taxon>
    </lineage>
</organism>